<keyword evidence="2" id="KW-1185">Reference proteome</keyword>
<gene>
    <name evidence="1" type="ORF">DC094_15505</name>
</gene>
<comment type="caution">
    <text evidence="1">The sequence shown here is derived from an EMBL/GenBank/DDBJ whole genome shotgun (WGS) entry which is preliminary data.</text>
</comment>
<reference evidence="1 2" key="1">
    <citation type="submission" date="2018-04" db="EMBL/GenBank/DDBJ databases">
        <title>Thalassorhabdus spongiae gen. nov., sp. nov., isolated from a marine sponge in South-West Iceland.</title>
        <authorList>
            <person name="Knobloch S."/>
            <person name="Daussin A."/>
            <person name="Johannsson R."/>
            <person name="Marteinsson V.T."/>
        </authorList>
    </citation>
    <scope>NUCLEOTIDE SEQUENCE [LARGE SCALE GENOMIC DNA]</scope>
    <source>
        <strain evidence="1 2">Hp12</strain>
    </source>
</reference>
<dbReference type="Proteomes" id="UP000244906">
    <property type="component" value="Unassembled WGS sequence"/>
</dbReference>
<name>A0A2V1GRR8_9GAMM</name>
<sequence>MAEKQTVKRAVARIWLTQMKSESWKMIKQLKSPFISLSILLLFLGGCRQEPAQLSYQFAADETAVITRNFTADKEGSGVMIAGCIHTPNAWGAPTNVNYQSTEQISNAAVAVDISLVASASLSLTAQGAMPKAEFNWHCYRDPAARDYAVDAPASISFTLNASRGEYQISTIASIVAGIIQGNDAAENVFQRLAIHNVNYDSAPKNTRWEAQTITEVAGSAGDIALGDFQESPLKLGNNAVFIKSTSTDDGRYVAVLDNQYNFTINNHPTPQANSLGFSSFSNGSLLLIVENYTNATSQPETRAYTSINGADWIDRGIVFTDQDFEKAFYDSGSNQFVITTESGNIYKSIDGVSWTSELVDVLATSLIHYAASDDYAVTATNDNPAAKIYYRSSGSWATVTLPSTAINYKFSKLFNTNNRFYALASSTLNGDNQLQVLTSETGQQWQAIRTPDPYYEDVTSLNPLADGRVLLVDDSGVFISDSSGVNWLPIDARGSLPAIGSMDILAALVTELVTTETQTLISIHYKSATGALFPVSIVTTDSNHFMTVSSHGASLLDPNYNWTMVVLNGAFAAIATPPFASGNAAPPLQVASFVAGADLVTPKSGGGSLPIYLLFLLIPLIVLRLKHPQQ</sequence>
<accession>A0A2V1GRR8</accession>
<protein>
    <submittedName>
        <fullName evidence="1">Uncharacterized protein</fullName>
    </submittedName>
</protein>
<dbReference type="AlphaFoldDB" id="A0A2V1GRR8"/>
<evidence type="ECO:0000313" key="1">
    <source>
        <dbReference type="EMBL" id="PVZ66674.1"/>
    </source>
</evidence>
<evidence type="ECO:0000313" key="2">
    <source>
        <dbReference type="Proteomes" id="UP000244906"/>
    </source>
</evidence>
<proteinExistence type="predicted"/>
<organism evidence="1 2">
    <name type="scientific">Pelagibaculum spongiae</name>
    <dbReference type="NCBI Taxonomy" id="2080658"/>
    <lineage>
        <taxon>Bacteria</taxon>
        <taxon>Pseudomonadati</taxon>
        <taxon>Pseudomonadota</taxon>
        <taxon>Gammaproteobacteria</taxon>
        <taxon>Oceanospirillales</taxon>
        <taxon>Pelagibaculum</taxon>
    </lineage>
</organism>
<dbReference type="EMBL" id="QDDL01000007">
    <property type="protein sequence ID" value="PVZ66674.1"/>
    <property type="molecule type" value="Genomic_DNA"/>
</dbReference>
<dbReference type="SUPFAM" id="SSF110296">
    <property type="entry name" value="Oligoxyloglucan reducing end-specific cellobiohydrolase"/>
    <property type="match status" value="1"/>
</dbReference>